<dbReference type="PANTHER" id="PTHR11002">
    <property type="entry name" value="CARBONIC ANHYDRASE"/>
    <property type="match status" value="1"/>
</dbReference>
<keyword evidence="3 6" id="KW-0862">Zinc</keyword>
<sequence>MSDESKKTHAEVFARNREWAERQVASDPDYFNRLAEQQAPKYFWIGCSDARVPANQILDLPPGEIFVHRNIANLVYHIDTNCLSVLEFAVNVLQVEHIIICGHYGCGGVRAAMGNTEIGLIDNWLRQIKDIYAANQGLLEAEPNIERRLNMLCEMNVRQQVRNICHTTIVQNAWKAGQKLSVHGWAYSVRDGRLRDLDFWADGVHDLDPIYQMLSFEETPSF</sequence>
<dbReference type="GO" id="GO:0008270">
    <property type="term" value="F:zinc ion binding"/>
    <property type="evidence" value="ECO:0007669"/>
    <property type="project" value="UniProtKB-UniRule"/>
</dbReference>
<feature type="binding site" evidence="6">
    <location>
        <position position="103"/>
    </location>
    <ligand>
        <name>Zn(2+)</name>
        <dbReference type="ChEBI" id="CHEBI:29105"/>
    </ligand>
</feature>
<evidence type="ECO:0000256" key="6">
    <source>
        <dbReference type="PIRSR" id="PIRSR601765-1"/>
    </source>
</evidence>
<dbReference type="Pfam" id="PF00484">
    <property type="entry name" value="Pro_CA"/>
    <property type="match status" value="1"/>
</dbReference>
<dbReference type="GO" id="GO:0004089">
    <property type="term" value="F:carbonate dehydratase activity"/>
    <property type="evidence" value="ECO:0007669"/>
    <property type="project" value="UniProtKB-UniRule"/>
</dbReference>
<dbReference type="InterPro" id="IPR015892">
    <property type="entry name" value="Carbonic_anhydrase_CS"/>
</dbReference>
<comment type="caution">
    <text evidence="8">The sequence shown here is derived from an EMBL/GenBank/DDBJ whole genome shotgun (WGS) entry which is preliminary data.</text>
</comment>
<dbReference type="PROSITE" id="PS00705">
    <property type="entry name" value="PROK_CO2_ANHYDRASE_2"/>
    <property type="match status" value="1"/>
</dbReference>
<evidence type="ECO:0000313" key="8">
    <source>
        <dbReference type="EMBL" id="TDQ80846.1"/>
    </source>
</evidence>
<evidence type="ECO:0000256" key="7">
    <source>
        <dbReference type="RuleBase" id="RU003956"/>
    </source>
</evidence>
<dbReference type="EMBL" id="SNYW01000010">
    <property type="protein sequence ID" value="TDQ80846.1"/>
    <property type="molecule type" value="Genomic_DNA"/>
</dbReference>
<keyword evidence="2 6" id="KW-0479">Metal-binding</keyword>
<accession>A0A4R6WK06</accession>
<comment type="cofactor">
    <cofactor evidence="6">
        <name>Zn(2+)</name>
        <dbReference type="ChEBI" id="CHEBI:29105"/>
    </cofactor>
    <text evidence="6">Binds 1 zinc ion per subunit.</text>
</comment>
<feature type="binding site" evidence="6">
    <location>
        <position position="106"/>
    </location>
    <ligand>
        <name>Zn(2+)</name>
        <dbReference type="ChEBI" id="CHEBI:29105"/>
    </ligand>
</feature>
<gene>
    <name evidence="8" type="ORF">A8950_2714</name>
</gene>
<evidence type="ECO:0000256" key="2">
    <source>
        <dbReference type="ARBA" id="ARBA00022723"/>
    </source>
</evidence>
<dbReference type="SUPFAM" id="SSF53056">
    <property type="entry name" value="beta-carbonic anhydrase, cab"/>
    <property type="match status" value="1"/>
</dbReference>
<dbReference type="RefSeq" id="WP_133614188.1">
    <property type="nucleotide sequence ID" value="NZ_SNYW01000010.1"/>
</dbReference>
<dbReference type="FunFam" id="3.40.1050.10:FF:000001">
    <property type="entry name" value="Carbonic anhydrase"/>
    <property type="match status" value="1"/>
</dbReference>
<reference evidence="8 9" key="1">
    <citation type="submission" date="2019-03" db="EMBL/GenBank/DDBJ databases">
        <title>Genomic Encyclopedia of Type Strains, Phase III (KMG-III): the genomes of soil and plant-associated and newly described type strains.</title>
        <authorList>
            <person name="Whitman W."/>
        </authorList>
    </citation>
    <scope>NUCLEOTIDE SEQUENCE [LARGE SCALE GENOMIC DNA]</scope>
    <source>
        <strain evidence="8 9">CGMCC 1.7660</strain>
    </source>
</reference>
<keyword evidence="9" id="KW-1185">Reference proteome</keyword>
<evidence type="ECO:0000256" key="3">
    <source>
        <dbReference type="ARBA" id="ARBA00022833"/>
    </source>
</evidence>
<evidence type="ECO:0000256" key="5">
    <source>
        <dbReference type="ARBA" id="ARBA00048348"/>
    </source>
</evidence>
<dbReference type="PANTHER" id="PTHR11002:SF76">
    <property type="entry name" value="CARBONIC ANHYDRASE"/>
    <property type="match status" value="1"/>
</dbReference>
<dbReference type="InterPro" id="IPR001765">
    <property type="entry name" value="Carbonic_anhydrase"/>
</dbReference>
<organism evidence="8 9">
    <name type="scientific">Dongia mobilis</name>
    <dbReference type="NCBI Taxonomy" id="578943"/>
    <lineage>
        <taxon>Bacteria</taxon>
        <taxon>Pseudomonadati</taxon>
        <taxon>Pseudomonadota</taxon>
        <taxon>Alphaproteobacteria</taxon>
        <taxon>Rhodospirillales</taxon>
        <taxon>Dongiaceae</taxon>
        <taxon>Dongia</taxon>
    </lineage>
</organism>
<dbReference type="NCBIfam" id="NF007756">
    <property type="entry name" value="PRK10437.1"/>
    <property type="match status" value="1"/>
</dbReference>
<feature type="binding site" evidence="6">
    <location>
        <position position="49"/>
    </location>
    <ligand>
        <name>Zn(2+)</name>
        <dbReference type="ChEBI" id="CHEBI:29105"/>
    </ligand>
</feature>
<dbReference type="EC" id="4.2.1.1" evidence="7"/>
<dbReference type="Proteomes" id="UP000295783">
    <property type="component" value="Unassembled WGS sequence"/>
</dbReference>
<dbReference type="OrthoDB" id="9797527at2"/>
<dbReference type="SMART" id="SM00947">
    <property type="entry name" value="Pro_CA"/>
    <property type="match status" value="1"/>
</dbReference>
<evidence type="ECO:0000313" key="9">
    <source>
        <dbReference type="Proteomes" id="UP000295783"/>
    </source>
</evidence>
<feature type="binding site" evidence="6">
    <location>
        <position position="47"/>
    </location>
    <ligand>
        <name>Zn(2+)</name>
        <dbReference type="ChEBI" id="CHEBI:29105"/>
    </ligand>
</feature>
<keyword evidence="4 7" id="KW-0456">Lyase</keyword>
<dbReference type="InterPro" id="IPR036874">
    <property type="entry name" value="Carbonic_anhydrase_sf"/>
</dbReference>
<protein>
    <recommendedName>
        <fullName evidence="7">Carbonic anhydrase</fullName>
        <ecNumber evidence="7">4.2.1.1</ecNumber>
    </recommendedName>
    <alternativeName>
        <fullName evidence="7">Carbonate dehydratase</fullName>
    </alternativeName>
</protein>
<evidence type="ECO:0000256" key="4">
    <source>
        <dbReference type="ARBA" id="ARBA00023239"/>
    </source>
</evidence>
<proteinExistence type="inferred from homology"/>
<comment type="catalytic activity">
    <reaction evidence="5 7">
        <text>hydrogencarbonate + H(+) = CO2 + H2O</text>
        <dbReference type="Rhea" id="RHEA:10748"/>
        <dbReference type="ChEBI" id="CHEBI:15377"/>
        <dbReference type="ChEBI" id="CHEBI:15378"/>
        <dbReference type="ChEBI" id="CHEBI:16526"/>
        <dbReference type="ChEBI" id="CHEBI:17544"/>
        <dbReference type="EC" id="4.2.1.1"/>
    </reaction>
</comment>
<dbReference type="AlphaFoldDB" id="A0A4R6WK06"/>
<dbReference type="CDD" id="cd00883">
    <property type="entry name" value="beta_CA_cladeA"/>
    <property type="match status" value="1"/>
</dbReference>
<dbReference type="Gene3D" id="3.40.1050.10">
    <property type="entry name" value="Carbonic anhydrase"/>
    <property type="match status" value="1"/>
</dbReference>
<dbReference type="GO" id="GO:0015976">
    <property type="term" value="P:carbon utilization"/>
    <property type="evidence" value="ECO:0007669"/>
    <property type="project" value="InterPro"/>
</dbReference>
<name>A0A4R6WK06_9PROT</name>
<comment type="function">
    <text evidence="7">Reversible hydration of carbon dioxide.</text>
</comment>
<evidence type="ECO:0000256" key="1">
    <source>
        <dbReference type="ARBA" id="ARBA00006217"/>
    </source>
</evidence>
<comment type="similarity">
    <text evidence="1 7">Belongs to the beta-class carbonic anhydrase family.</text>
</comment>